<evidence type="ECO:0000256" key="1">
    <source>
        <dbReference type="SAM" id="MobiDB-lite"/>
    </source>
</evidence>
<proteinExistence type="predicted"/>
<keyword evidence="3" id="KW-1185">Reference proteome</keyword>
<organism evidence="2 3">
    <name type="scientific">Blastomyces silverae</name>
    <dbReference type="NCBI Taxonomy" id="2060906"/>
    <lineage>
        <taxon>Eukaryota</taxon>
        <taxon>Fungi</taxon>
        <taxon>Dikarya</taxon>
        <taxon>Ascomycota</taxon>
        <taxon>Pezizomycotina</taxon>
        <taxon>Eurotiomycetes</taxon>
        <taxon>Eurotiomycetidae</taxon>
        <taxon>Onygenales</taxon>
        <taxon>Ajellomycetaceae</taxon>
        <taxon>Blastomyces</taxon>
    </lineage>
</organism>
<feature type="region of interest" description="Disordered" evidence="1">
    <location>
        <begin position="14"/>
        <end position="98"/>
    </location>
</feature>
<reference evidence="3" key="1">
    <citation type="journal article" date="2015" name="PLoS Genet.">
        <title>The dynamic genome and transcriptome of the human fungal pathogen Blastomyces and close relative Emmonsia.</title>
        <authorList>
            <person name="Munoz J.F."/>
            <person name="Gauthier G.M."/>
            <person name="Desjardins C.A."/>
            <person name="Gallo J.E."/>
            <person name="Holder J."/>
            <person name="Sullivan T.D."/>
            <person name="Marty A.J."/>
            <person name="Carmen J.C."/>
            <person name="Chen Z."/>
            <person name="Ding L."/>
            <person name="Gujja S."/>
            <person name="Magrini V."/>
            <person name="Misas E."/>
            <person name="Mitreva M."/>
            <person name="Priest M."/>
            <person name="Saif S."/>
            <person name="Whiston E.A."/>
            <person name="Young S."/>
            <person name="Zeng Q."/>
            <person name="Goldman W.E."/>
            <person name="Mardis E.R."/>
            <person name="Taylor J.W."/>
            <person name="McEwen J.G."/>
            <person name="Clay O.K."/>
            <person name="Klein B.S."/>
            <person name="Cuomo C.A."/>
        </authorList>
    </citation>
    <scope>NUCLEOTIDE SEQUENCE [LARGE SCALE GENOMIC DNA]</scope>
    <source>
        <strain evidence="3">UAMH 139</strain>
    </source>
</reference>
<dbReference type="EMBL" id="LDEV01002441">
    <property type="protein sequence ID" value="KLJ09073.1"/>
    <property type="molecule type" value="Genomic_DNA"/>
</dbReference>
<gene>
    <name evidence="2" type="ORF">EMPG_15503</name>
</gene>
<evidence type="ECO:0000313" key="3">
    <source>
        <dbReference type="Proteomes" id="UP000053573"/>
    </source>
</evidence>
<sequence length="98" mass="11425">MRYHVCLCTHDAPPFPINMGLTTNPAGDRRTDTPTTHFPTIQHRYGPLQQRNSLHTTPKRPKGPPRDSFLRTRQRPAPSKLHRLRERNIRLQKPRDAT</sequence>
<evidence type="ECO:0000313" key="2">
    <source>
        <dbReference type="EMBL" id="KLJ09073.1"/>
    </source>
</evidence>
<dbReference type="Proteomes" id="UP000053573">
    <property type="component" value="Unassembled WGS sequence"/>
</dbReference>
<accession>A0A0H1BD71</accession>
<feature type="compositionally biased region" description="Basic and acidic residues" evidence="1">
    <location>
        <begin position="86"/>
        <end position="98"/>
    </location>
</feature>
<name>A0A0H1BD71_9EURO</name>
<protein>
    <submittedName>
        <fullName evidence="2">Uncharacterized protein</fullName>
    </submittedName>
</protein>
<comment type="caution">
    <text evidence="2">The sequence shown here is derived from an EMBL/GenBank/DDBJ whole genome shotgun (WGS) entry which is preliminary data.</text>
</comment>
<dbReference type="AlphaFoldDB" id="A0A0H1BD71"/>